<protein>
    <submittedName>
        <fullName evidence="5">Biotin-dependent carboxyltransferase family protein</fullName>
    </submittedName>
</protein>
<evidence type="ECO:0000256" key="2">
    <source>
        <dbReference type="ARBA" id="ARBA00022801"/>
    </source>
</evidence>
<dbReference type="RefSeq" id="WP_241551613.1">
    <property type="nucleotide sequence ID" value="NZ_JANCNS010000002.1"/>
</dbReference>
<dbReference type="GO" id="GO:0016787">
    <property type="term" value="F:hydrolase activity"/>
    <property type="evidence" value="ECO:0007669"/>
    <property type="project" value="UniProtKB-KW"/>
</dbReference>
<evidence type="ECO:0000256" key="1">
    <source>
        <dbReference type="ARBA" id="ARBA00022741"/>
    </source>
</evidence>
<dbReference type="SMART" id="SM00797">
    <property type="entry name" value="AHS2"/>
    <property type="match status" value="1"/>
</dbReference>
<proteinExistence type="predicted"/>
<reference evidence="5" key="1">
    <citation type="submission" date="2022-07" db="EMBL/GenBank/DDBJ databases">
        <title>Gramela sediminis sp. nov., isolated from deep-sea sediment of the Indian Ocean.</title>
        <authorList>
            <person name="Shi H."/>
        </authorList>
    </citation>
    <scope>NUCLEOTIDE SEQUENCE</scope>
    <source>
        <strain evidence="5">GC03-9</strain>
    </source>
</reference>
<evidence type="ECO:0000256" key="3">
    <source>
        <dbReference type="ARBA" id="ARBA00022840"/>
    </source>
</evidence>
<dbReference type="InterPro" id="IPR052708">
    <property type="entry name" value="PxpC"/>
</dbReference>
<dbReference type="PANTHER" id="PTHR43309:SF5">
    <property type="entry name" value="5-OXOPROLINASE SUBUNIT C"/>
    <property type="match status" value="1"/>
</dbReference>
<evidence type="ECO:0000259" key="4">
    <source>
        <dbReference type="SMART" id="SM00797"/>
    </source>
</evidence>
<evidence type="ECO:0000313" key="6">
    <source>
        <dbReference type="Proteomes" id="UP001155280"/>
    </source>
</evidence>
<keyword evidence="1" id="KW-0547">Nucleotide-binding</keyword>
<dbReference type="EMBL" id="JANCNS010000002">
    <property type="protein sequence ID" value="MCP9199799.1"/>
    <property type="molecule type" value="Genomic_DNA"/>
</dbReference>
<comment type="caution">
    <text evidence="5">The sequence shown here is derived from an EMBL/GenBank/DDBJ whole genome shotgun (WGS) entry which is preliminary data.</text>
</comment>
<dbReference type="InterPro" id="IPR003778">
    <property type="entry name" value="CT_A_B"/>
</dbReference>
<dbReference type="InterPro" id="IPR029000">
    <property type="entry name" value="Cyclophilin-like_dom_sf"/>
</dbReference>
<dbReference type="Pfam" id="PF02626">
    <property type="entry name" value="CT_A_B"/>
    <property type="match status" value="1"/>
</dbReference>
<evidence type="ECO:0000313" key="5">
    <source>
        <dbReference type="EMBL" id="MCP9199799.1"/>
    </source>
</evidence>
<keyword evidence="2" id="KW-0378">Hydrolase</keyword>
<feature type="domain" description="Carboxyltransferase" evidence="4">
    <location>
        <begin position="26"/>
        <end position="292"/>
    </location>
</feature>
<name>A0A9X2KWS0_9FLAO</name>
<accession>A0A9X2KWS0</accession>
<dbReference type="GO" id="GO:0005524">
    <property type="term" value="F:ATP binding"/>
    <property type="evidence" value="ECO:0007669"/>
    <property type="project" value="UniProtKB-KW"/>
</dbReference>
<dbReference type="AlphaFoldDB" id="A0A9X2KWS0"/>
<dbReference type="Proteomes" id="UP001155280">
    <property type="component" value="Unassembled WGS sequence"/>
</dbReference>
<gene>
    <name evidence="5" type="ORF">MKO06_07780</name>
</gene>
<organism evidence="5 6">
    <name type="scientific">Christiangramia oceanisediminis</name>
    <dbReference type="NCBI Taxonomy" id="2920386"/>
    <lineage>
        <taxon>Bacteria</taxon>
        <taxon>Pseudomonadati</taxon>
        <taxon>Bacteroidota</taxon>
        <taxon>Flavobacteriia</taxon>
        <taxon>Flavobacteriales</taxon>
        <taxon>Flavobacteriaceae</taxon>
        <taxon>Christiangramia</taxon>
    </lineage>
</organism>
<keyword evidence="6" id="KW-1185">Reference proteome</keyword>
<keyword evidence="3" id="KW-0067">ATP-binding</keyword>
<dbReference type="Gene3D" id="2.40.100.10">
    <property type="entry name" value="Cyclophilin-like"/>
    <property type="match status" value="1"/>
</dbReference>
<sequence length="292" mass="32729">MKAEMEVLQPGLFSSIQDLGRFGFQKYGVPQSGVMDRYAMRIGNLLLGNLQEASVMEMTFQGPQLKFNSPTRICITGADLSPQLNNEPVENFEPIQVKEGDELKFGRRKRGFRSYLAIEGGFDTGEVMGSQSWYEGITSEFRLKKGMRLAYSAEQVSEIDTHSSIRIDMDYLEDGEIEVYPGPEFELLPQTHRTRLFNADFGIEDSSNRMAVQLKETLQNELEPITTGPVLPGTIQLTPSGKMIILMRDCQTTGGYPRILQLSETGIQALAQKMPGERISLKNINYTHNGAK</sequence>
<dbReference type="PANTHER" id="PTHR43309">
    <property type="entry name" value="5-OXOPROLINASE SUBUNIT C"/>
    <property type="match status" value="1"/>
</dbReference>